<reference evidence="2" key="1">
    <citation type="submission" date="2010-08" db="EMBL/GenBank/DDBJ databases">
        <authorList>
            <consortium name="Caenorhabditis japonica Sequencing Consortium"/>
            <person name="Wilson R.K."/>
        </authorList>
    </citation>
    <scope>NUCLEOTIDE SEQUENCE [LARGE SCALE GENOMIC DNA]</scope>
    <source>
        <strain evidence="2">DF5081</strain>
    </source>
</reference>
<evidence type="ECO:0000313" key="2">
    <source>
        <dbReference type="Proteomes" id="UP000005237"/>
    </source>
</evidence>
<name>A0A8R1EEK0_CAEJA</name>
<keyword evidence="2" id="KW-1185">Reference proteome</keyword>
<accession>A0A8R1EEK0</accession>
<organism evidence="1 2">
    <name type="scientific">Caenorhabditis japonica</name>
    <dbReference type="NCBI Taxonomy" id="281687"/>
    <lineage>
        <taxon>Eukaryota</taxon>
        <taxon>Metazoa</taxon>
        <taxon>Ecdysozoa</taxon>
        <taxon>Nematoda</taxon>
        <taxon>Chromadorea</taxon>
        <taxon>Rhabditida</taxon>
        <taxon>Rhabditina</taxon>
        <taxon>Rhabditomorpha</taxon>
        <taxon>Rhabditoidea</taxon>
        <taxon>Rhabditidae</taxon>
        <taxon>Peloderinae</taxon>
        <taxon>Caenorhabditis</taxon>
    </lineage>
</organism>
<sequence>MTDRTSNSPVGQVEWGVRMARGIAPRRAAKAFGCNLFGINLATWFHRDKLARRKPFEDFPQAVNIYGNLDERDGLTYTERDGK</sequence>
<proteinExistence type="predicted"/>
<protein>
    <submittedName>
        <fullName evidence="1">Uncharacterized protein</fullName>
    </submittedName>
</protein>
<dbReference type="EnsemblMetazoa" id="CJA34177.1">
    <property type="protein sequence ID" value="CJA34177.1"/>
    <property type="gene ID" value="WBGene00210024"/>
</dbReference>
<dbReference type="Proteomes" id="UP000005237">
    <property type="component" value="Unassembled WGS sequence"/>
</dbReference>
<dbReference type="AlphaFoldDB" id="A0A8R1EEK0"/>
<evidence type="ECO:0000313" key="1">
    <source>
        <dbReference type="EnsemblMetazoa" id="CJA34177.1"/>
    </source>
</evidence>
<reference evidence="1" key="2">
    <citation type="submission" date="2022-06" db="UniProtKB">
        <authorList>
            <consortium name="EnsemblMetazoa"/>
        </authorList>
    </citation>
    <scope>IDENTIFICATION</scope>
    <source>
        <strain evidence="1">DF5081</strain>
    </source>
</reference>